<evidence type="ECO:0000256" key="6">
    <source>
        <dbReference type="ARBA" id="ARBA00022837"/>
    </source>
</evidence>
<dbReference type="EMBL" id="JBFXLT010000001">
    <property type="protein sequence ID" value="KAL2822862.1"/>
    <property type="molecule type" value="Genomic_DNA"/>
</dbReference>
<proteinExistence type="inferred from homology"/>
<comment type="caution">
    <text evidence="12">The sequence shown here is derived from an EMBL/GenBank/DDBJ whole genome shotgun (WGS) entry which is preliminary data.</text>
</comment>
<evidence type="ECO:0000313" key="12">
    <source>
        <dbReference type="EMBL" id="KAL2822862.1"/>
    </source>
</evidence>
<evidence type="ECO:0000256" key="4">
    <source>
        <dbReference type="ARBA" id="ARBA00022568"/>
    </source>
</evidence>
<evidence type="ECO:0000256" key="3">
    <source>
        <dbReference type="ARBA" id="ARBA00022448"/>
    </source>
</evidence>
<sequence>MSGLPNSNGLQEPDEREALIGDSRRSSLQHKRESRWTSWPSHAVHLTWATLARDYVNVLLVFVPLGIIAGALHWDSTVVFALNFLAIVPLASLLSFATEELAATLGQALGGLMNATFGNAVELIVSIIALKDNQIRVVQASMLGSILSNILLVLGCCFLVGGIRYPEQSFNSTVASTMSSLMTVSSASLIIPATLYASLSTAKESHKNENILFLSHWTAIILLVLYIIYLYFQLKSHAHLFEEVNNETAGDPEHAGDREEEEEEEEHLLNPWAASIALVVVTILVAICADYLVGSIDSIVEKTGMSRTFIGLVLIPIVGNAAEHVTAVVVAFKGKMDLAIGVAIGSSLQIALFVTPFLVLLGWIMNVEMTLHFHIFETVAFFISGLVVTFLIQDGKSNYLEGCLCLGMYLILALAFYVYPDSVDEDALFHALKLR</sequence>
<dbReference type="NCBIfam" id="TIGR00378">
    <property type="entry name" value="cax"/>
    <property type="match status" value="1"/>
</dbReference>
<name>A0ABR4I529_9EURO</name>
<keyword evidence="10" id="KW-0050">Antiport</keyword>
<feature type="transmembrane region" description="Helical" evidence="10">
    <location>
        <begin position="109"/>
        <end position="130"/>
    </location>
</feature>
<feature type="domain" description="Sodium/calcium exchanger membrane region" evidence="11">
    <location>
        <begin position="76"/>
        <end position="234"/>
    </location>
</feature>
<evidence type="ECO:0000259" key="11">
    <source>
        <dbReference type="Pfam" id="PF01699"/>
    </source>
</evidence>
<comment type="caution">
    <text evidence="10">Lacks conserved residue(s) required for the propagation of feature annotation.</text>
</comment>
<evidence type="ECO:0000256" key="9">
    <source>
        <dbReference type="ARBA" id="ARBA00023136"/>
    </source>
</evidence>
<keyword evidence="5 10" id="KW-0812">Transmembrane</keyword>
<dbReference type="Gene3D" id="1.20.1420.30">
    <property type="entry name" value="NCX, central ion-binding region"/>
    <property type="match status" value="2"/>
</dbReference>
<keyword evidence="8 10" id="KW-0406">Ion transport</keyword>
<accession>A0ABR4I529</accession>
<evidence type="ECO:0000256" key="2">
    <source>
        <dbReference type="ARBA" id="ARBA00008170"/>
    </source>
</evidence>
<feature type="transmembrane region" description="Helical" evidence="10">
    <location>
        <begin position="142"/>
        <end position="165"/>
    </location>
</feature>
<dbReference type="Pfam" id="PF01699">
    <property type="entry name" value="Na_Ca_ex"/>
    <property type="match status" value="2"/>
</dbReference>
<feature type="transmembrane region" description="Helical" evidence="10">
    <location>
        <begin position="211"/>
        <end position="232"/>
    </location>
</feature>
<evidence type="ECO:0000256" key="1">
    <source>
        <dbReference type="ARBA" id="ARBA00004127"/>
    </source>
</evidence>
<evidence type="ECO:0000256" key="7">
    <source>
        <dbReference type="ARBA" id="ARBA00022989"/>
    </source>
</evidence>
<comment type="similarity">
    <text evidence="2 10">Belongs to the Ca(2+):cation antiporter (CaCA) (TC 2.A.19) family.</text>
</comment>
<feature type="transmembrane region" description="Helical" evidence="10">
    <location>
        <begin position="338"/>
        <end position="365"/>
    </location>
</feature>
<organism evidence="12 13">
    <name type="scientific">Aspergillus granulosus</name>
    <dbReference type="NCBI Taxonomy" id="176169"/>
    <lineage>
        <taxon>Eukaryota</taxon>
        <taxon>Fungi</taxon>
        <taxon>Dikarya</taxon>
        <taxon>Ascomycota</taxon>
        <taxon>Pezizomycotina</taxon>
        <taxon>Eurotiomycetes</taxon>
        <taxon>Eurotiomycetidae</taxon>
        <taxon>Eurotiales</taxon>
        <taxon>Aspergillaceae</taxon>
        <taxon>Aspergillus</taxon>
        <taxon>Aspergillus subgen. Nidulantes</taxon>
    </lineage>
</organism>
<feature type="domain" description="Sodium/calcium exchanger membrane region" evidence="11">
    <location>
        <begin position="276"/>
        <end position="417"/>
    </location>
</feature>
<reference evidence="12 13" key="1">
    <citation type="submission" date="2024-07" db="EMBL/GenBank/DDBJ databases">
        <title>Section-level genome sequencing and comparative genomics of Aspergillus sections Usti and Cavernicolus.</title>
        <authorList>
            <consortium name="Lawrence Berkeley National Laboratory"/>
            <person name="Nybo J.L."/>
            <person name="Vesth T.C."/>
            <person name="Theobald S."/>
            <person name="Frisvad J.C."/>
            <person name="Larsen T.O."/>
            <person name="Kjaerboelling I."/>
            <person name="Rothschild-Mancinelli K."/>
            <person name="Lyhne E.K."/>
            <person name="Kogle M.E."/>
            <person name="Barry K."/>
            <person name="Clum A."/>
            <person name="Na H."/>
            <person name="Ledsgaard L."/>
            <person name="Lin J."/>
            <person name="Lipzen A."/>
            <person name="Kuo A."/>
            <person name="Riley R."/>
            <person name="Mondo S."/>
            <person name="Labutti K."/>
            <person name="Haridas S."/>
            <person name="Pangalinan J."/>
            <person name="Salamov A.A."/>
            <person name="Simmons B.A."/>
            <person name="Magnuson J.K."/>
            <person name="Chen J."/>
            <person name="Drula E."/>
            <person name="Henrissat B."/>
            <person name="Wiebenga A."/>
            <person name="Lubbers R.J."/>
            <person name="Gomes A.C."/>
            <person name="Makela M.R."/>
            <person name="Stajich J."/>
            <person name="Grigoriev I.V."/>
            <person name="Mortensen U.H."/>
            <person name="De Vries R.P."/>
            <person name="Baker S.E."/>
            <person name="Andersen M.R."/>
        </authorList>
    </citation>
    <scope>NUCLEOTIDE SEQUENCE [LARGE SCALE GENOMIC DNA]</scope>
    <source>
        <strain evidence="12 13">CBS 588.65</strain>
    </source>
</reference>
<evidence type="ECO:0000256" key="10">
    <source>
        <dbReference type="RuleBase" id="RU365028"/>
    </source>
</evidence>
<protein>
    <recommendedName>
        <fullName evidence="10">Vacuolar calcium ion transporter</fullName>
    </recommendedName>
</protein>
<dbReference type="InterPro" id="IPR044880">
    <property type="entry name" value="NCX_ion-bd_dom_sf"/>
</dbReference>
<evidence type="ECO:0000313" key="13">
    <source>
        <dbReference type="Proteomes" id="UP001610334"/>
    </source>
</evidence>
<feature type="transmembrane region" description="Helical" evidence="10">
    <location>
        <begin position="55"/>
        <end position="72"/>
    </location>
</feature>
<dbReference type="InterPro" id="IPR004798">
    <property type="entry name" value="CAX-like"/>
</dbReference>
<comment type="subcellular location">
    <subcellularLocation>
        <location evidence="1">Endomembrane system</location>
        <topology evidence="1">Multi-pass membrane protein</topology>
    </subcellularLocation>
    <subcellularLocation>
        <location evidence="10">Vacuole membrane</location>
    </subcellularLocation>
</comment>
<keyword evidence="4 10" id="KW-0109">Calcium transport</keyword>
<keyword evidence="7 10" id="KW-1133">Transmembrane helix</keyword>
<feature type="transmembrane region" description="Helical" evidence="10">
    <location>
        <begin position="399"/>
        <end position="419"/>
    </location>
</feature>
<dbReference type="InterPro" id="IPR004713">
    <property type="entry name" value="CaH_exchang"/>
</dbReference>
<feature type="transmembrane region" description="Helical" evidence="10">
    <location>
        <begin position="272"/>
        <end position="293"/>
    </location>
</feature>
<keyword evidence="9 10" id="KW-0472">Membrane</keyword>
<dbReference type="NCBIfam" id="TIGR00846">
    <property type="entry name" value="caca2"/>
    <property type="match status" value="1"/>
</dbReference>
<keyword evidence="10" id="KW-0926">Vacuole</keyword>
<feature type="transmembrane region" description="Helical" evidence="10">
    <location>
        <begin position="79"/>
        <end position="97"/>
    </location>
</feature>
<feature type="transmembrane region" description="Helical" evidence="10">
    <location>
        <begin position="371"/>
        <end position="392"/>
    </location>
</feature>
<feature type="transmembrane region" description="Helical" evidence="10">
    <location>
        <begin position="177"/>
        <end position="199"/>
    </location>
</feature>
<gene>
    <name evidence="12" type="ORF">BJX63DRAFT_426701</name>
</gene>
<evidence type="ECO:0000256" key="5">
    <source>
        <dbReference type="ARBA" id="ARBA00022692"/>
    </source>
</evidence>
<dbReference type="Proteomes" id="UP001610334">
    <property type="component" value="Unassembled WGS sequence"/>
</dbReference>
<keyword evidence="6 10" id="KW-0106">Calcium</keyword>
<comment type="function">
    <text evidence="10">Has a role in promoting intracellular calcium ion sequestration via the exchange of calcium ions for hydrogen ions across the vacuolar membrane. Involved also in manganese ion homeostasis via its uptake into the vacuole.</text>
</comment>
<keyword evidence="3 10" id="KW-0813">Transport</keyword>
<evidence type="ECO:0000256" key="8">
    <source>
        <dbReference type="ARBA" id="ARBA00023065"/>
    </source>
</evidence>
<keyword evidence="13" id="KW-1185">Reference proteome</keyword>
<dbReference type="InterPro" id="IPR004837">
    <property type="entry name" value="NaCa_Exmemb"/>
</dbReference>
<dbReference type="PANTHER" id="PTHR31503">
    <property type="entry name" value="VACUOLAR CALCIUM ION TRANSPORTER"/>
    <property type="match status" value="1"/>
</dbReference>
<dbReference type="PANTHER" id="PTHR31503:SF22">
    <property type="entry name" value="VACUOLAR CALCIUM ION TRANSPORTER"/>
    <property type="match status" value="1"/>
</dbReference>